<name>A0A7R8ZQG0_9CRUS</name>
<dbReference type="AlphaFoldDB" id="A0A7R8ZQG0"/>
<accession>A0A7R8ZQG0</accession>
<dbReference type="EMBL" id="OB661530">
    <property type="protein sequence ID" value="CAD7228420.1"/>
    <property type="molecule type" value="Genomic_DNA"/>
</dbReference>
<gene>
    <name evidence="1" type="ORF">CTOB1V02_LOCUS6303</name>
</gene>
<feature type="non-terminal residue" evidence="1">
    <location>
        <position position="1"/>
    </location>
</feature>
<reference evidence="1" key="1">
    <citation type="submission" date="2020-11" db="EMBL/GenBank/DDBJ databases">
        <authorList>
            <person name="Tran Van P."/>
        </authorList>
    </citation>
    <scope>NUCLEOTIDE SEQUENCE</scope>
</reference>
<protein>
    <submittedName>
        <fullName evidence="1">Uncharacterized protein</fullName>
    </submittedName>
</protein>
<proteinExistence type="predicted"/>
<evidence type="ECO:0000313" key="1">
    <source>
        <dbReference type="EMBL" id="CAD7228420.1"/>
    </source>
</evidence>
<organism evidence="1">
    <name type="scientific">Cyprideis torosa</name>
    <dbReference type="NCBI Taxonomy" id="163714"/>
    <lineage>
        <taxon>Eukaryota</taxon>
        <taxon>Metazoa</taxon>
        <taxon>Ecdysozoa</taxon>
        <taxon>Arthropoda</taxon>
        <taxon>Crustacea</taxon>
        <taxon>Oligostraca</taxon>
        <taxon>Ostracoda</taxon>
        <taxon>Podocopa</taxon>
        <taxon>Podocopida</taxon>
        <taxon>Cytherocopina</taxon>
        <taxon>Cytheroidea</taxon>
        <taxon>Cytherideidae</taxon>
        <taxon>Cyprideis</taxon>
    </lineage>
</organism>
<sequence length="63" mass="7007">NFVAKIKWGSGRSSRTVLQNEDGVEVATRDCKEERKVASARRAYSEQLYRARGGAADKSCVLM</sequence>